<keyword evidence="17" id="KW-1185">Reference proteome</keyword>
<name>A0A6M8SU29_9NEIS</name>
<feature type="transmembrane region" description="Helical" evidence="15">
    <location>
        <begin position="67"/>
        <end position="90"/>
    </location>
</feature>
<feature type="topological domain" description="Cytoplasmic" evidence="14">
    <location>
        <begin position="1"/>
        <end position="9"/>
    </location>
</feature>
<evidence type="ECO:0000256" key="10">
    <source>
        <dbReference type="ARBA" id="ARBA00023136"/>
    </source>
</evidence>
<feature type="topological domain" description="Periplasmic" evidence="14">
    <location>
        <begin position="27"/>
        <end position="44"/>
    </location>
</feature>
<feature type="transmembrane region" description="Helical" evidence="15">
    <location>
        <begin position="7"/>
        <end position="26"/>
    </location>
</feature>
<evidence type="ECO:0000256" key="5">
    <source>
        <dbReference type="ARBA" id="ARBA00022519"/>
    </source>
</evidence>
<dbReference type="PANTHER" id="PTHR36570">
    <property type="entry name" value="DISULFIDE BOND FORMATION PROTEIN B"/>
    <property type="match status" value="1"/>
</dbReference>
<evidence type="ECO:0000256" key="15">
    <source>
        <dbReference type="SAM" id="Phobius"/>
    </source>
</evidence>
<dbReference type="PANTHER" id="PTHR36570:SF3">
    <property type="entry name" value="DISULFIDE BOND FORMATION PROTEIN B"/>
    <property type="match status" value="1"/>
</dbReference>
<feature type="transmembrane region" description="Helical" evidence="15">
    <location>
        <begin position="141"/>
        <end position="160"/>
    </location>
</feature>
<dbReference type="AlphaFoldDB" id="A0A6M8SU29"/>
<evidence type="ECO:0000256" key="6">
    <source>
        <dbReference type="ARBA" id="ARBA00022692"/>
    </source>
</evidence>
<dbReference type="InterPro" id="IPR022920">
    <property type="entry name" value="Disulphide_bond_form_DsbB"/>
</dbReference>
<dbReference type="InterPro" id="IPR050183">
    <property type="entry name" value="DsbB"/>
</dbReference>
<sequence length="172" mass="19476">MAWLRWRVGFFALFLLCVGMMGFALYHQFYQWLMPCLLCVYERMLVITLGLLSLLSAIWQPTTRRGVMWFSGVYAAVALWGAGITVWHLMLQYAPAETGVNCASSLPFPIDLNALPAWISAVIRPVGDCSVVDFSLFGMSMPFWLLVAFVGFLVPLSYLAKIRLLEIRRRGL</sequence>
<dbReference type="KEGG" id="dee:HQN60_00590"/>
<evidence type="ECO:0000256" key="2">
    <source>
        <dbReference type="ARBA" id="ARBA00008823"/>
    </source>
</evidence>
<dbReference type="GO" id="GO:0015035">
    <property type="term" value="F:protein-disulfide reductase activity"/>
    <property type="evidence" value="ECO:0007669"/>
    <property type="project" value="UniProtKB-UniRule"/>
</dbReference>
<comment type="function">
    <text evidence="14">Required for disulfide bond formation in some periplasmic proteins. Acts by oxidizing the DsbA protein.</text>
</comment>
<feature type="disulfide bond" description="Redox-active" evidence="14">
    <location>
        <begin position="36"/>
        <end position="39"/>
    </location>
</feature>
<dbReference type="HAMAP" id="MF_00286">
    <property type="entry name" value="DsbB"/>
    <property type="match status" value="1"/>
</dbReference>
<comment type="similarity">
    <text evidence="2 14">Belongs to the DsbB family.</text>
</comment>
<keyword evidence="8 14" id="KW-1133">Transmembrane helix</keyword>
<keyword evidence="3 14" id="KW-0813">Transport</keyword>
<keyword evidence="5" id="KW-0997">Cell inner membrane</keyword>
<evidence type="ECO:0000256" key="9">
    <source>
        <dbReference type="ARBA" id="ARBA00023002"/>
    </source>
</evidence>
<protein>
    <recommendedName>
        <fullName evidence="14">Disulfide bond formation protein B</fullName>
    </recommendedName>
    <alternativeName>
        <fullName evidence="14">Disulfide oxidoreductase</fullName>
    </alternativeName>
</protein>
<feature type="topological domain" description="Cytoplasmic" evidence="14">
    <location>
        <begin position="163"/>
        <end position="172"/>
    </location>
</feature>
<dbReference type="GO" id="GO:0005886">
    <property type="term" value="C:plasma membrane"/>
    <property type="evidence" value="ECO:0007669"/>
    <property type="project" value="UniProtKB-SubCell"/>
</dbReference>
<dbReference type="EMBL" id="CP054143">
    <property type="protein sequence ID" value="QKJ65357.1"/>
    <property type="molecule type" value="Genomic_DNA"/>
</dbReference>
<evidence type="ECO:0000256" key="12">
    <source>
        <dbReference type="ARBA" id="ARBA00023186"/>
    </source>
</evidence>
<evidence type="ECO:0000256" key="3">
    <source>
        <dbReference type="ARBA" id="ARBA00022448"/>
    </source>
</evidence>
<dbReference type="InterPro" id="IPR003752">
    <property type="entry name" value="DiS_bond_form_DsbB/BdbC"/>
</dbReference>
<comment type="subcellular location">
    <subcellularLocation>
        <location evidence="1">Cell inner membrane</location>
        <topology evidence="1">Multi-pass membrane protein</topology>
    </subcellularLocation>
    <subcellularLocation>
        <location evidence="14">Cell membrane</location>
        <topology evidence="14">Multi-pass membrane protein</topology>
    </subcellularLocation>
</comment>
<accession>A0A6M8SU29</accession>
<dbReference type="Proteomes" id="UP000504844">
    <property type="component" value="Chromosome"/>
</dbReference>
<evidence type="ECO:0000256" key="13">
    <source>
        <dbReference type="ARBA" id="ARBA00023284"/>
    </source>
</evidence>
<dbReference type="Gene3D" id="1.20.1550.10">
    <property type="entry name" value="DsbB-like"/>
    <property type="match status" value="1"/>
</dbReference>
<keyword evidence="7 14" id="KW-0249">Electron transport</keyword>
<evidence type="ECO:0000256" key="11">
    <source>
        <dbReference type="ARBA" id="ARBA00023157"/>
    </source>
</evidence>
<keyword evidence="13 14" id="KW-0676">Redox-active center</keyword>
<keyword evidence="6 14" id="KW-0812">Transmembrane</keyword>
<dbReference type="GO" id="GO:0006457">
    <property type="term" value="P:protein folding"/>
    <property type="evidence" value="ECO:0007669"/>
    <property type="project" value="InterPro"/>
</dbReference>
<evidence type="ECO:0000313" key="17">
    <source>
        <dbReference type="Proteomes" id="UP000504844"/>
    </source>
</evidence>
<keyword evidence="12 14" id="KW-0143">Chaperone</keyword>
<feature type="transmembrane region" description="Helical" evidence="15">
    <location>
        <begin position="32"/>
        <end position="55"/>
    </location>
</feature>
<evidence type="ECO:0000313" key="16">
    <source>
        <dbReference type="EMBL" id="QKJ65357.1"/>
    </source>
</evidence>
<dbReference type="Pfam" id="PF02600">
    <property type="entry name" value="DsbB"/>
    <property type="match status" value="1"/>
</dbReference>
<evidence type="ECO:0000256" key="7">
    <source>
        <dbReference type="ARBA" id="ARBA00022982"/>
    </source>
</evidence>
<gene>
    <name evidence="14" type="primary">dsbB</name>
    <name evidence="16" type="ORF">HQN60_00590</name>
</gene>
<evidence type="ECO:0000256" key="1">
    <source>
        <dbReference type="ARBA" id="ARBA00004429"/>
    </source>
</evidence>
<keyword evidence="4 14" id="KW-1003">Cell membrane</keyword>
<keyword evidence="10 14" id="KW-0472">Membrane</keyword>
<evidence type="ECO:0000256" key="8">
    <source>
        <dbReference type="ARBA" id="ARBA00022989"/>
    </source>
</evidence>
<dbReference type="RefSeq" id="WP_173531867.1">
    <property type="nucleotide sequence ID" value="NZ_CP054143.1"/>
</dbReference>
<keyword evidence="11 14" id="KW-1015">Disulfide bond</keyword>
<proteinExistence type="inferred from homology"/>
<dbReference type="SUPFAM" id="SSF158442">
    <property type="entry name" value="DsbB-like"/>
    <property type="match status" value="1"/>
</dbReference>
<dbReference type="InterPro" id="IPR023380">
    <property type="entry name" value="DsbB-like_sf"/>
</dbReference>
<comment type="caution">
    <text evidence="14">Lacks conserved residue(s) required for the propagation of feature annotation.</text>
</comment>
<dbReference type="GO" id="GO:0009055">
    <property type="term" value="F:electron transfer activity"/>
    <property type="evidence" value="ECO:0007669"/>
    <property type="project" value="UniProtKB-UniRule"/>
</dbReference>
<evidence type="ECO:0000256" key="4">
    <source>
        <dbReference type="ARBA" id="ARBA00022475"/>
    </source>
</evidence>
<evidence type="ECO:0000256" key="14">
    <source>
        <dbReference type="HAMAP-Rule" id="MF_00286"/>
    </source>
</evidence>
<organism evidence="16 17">
    <name type="scientific">Deefgea piscis</name>
    <dbReference type="NCBI Taxonomy" id="2739061"/>
    <lineage>
        <taxon>Bacteria</taxon>
        <taxon>Pseudomonadati</taxon>
        <taxon>Pseudomonadota</taxon>
        <taxon>Betaproteobacteria</taxon>
        <taxon>Neisseriales</taxon>
        <taxon>Chitinibacteraceae</taxon>
        <taxon>Deefgea</taxon>
    </lineage>
</organism>
<keyword evidence="9 14" id="KW-0560">Oxidoreductase</keyword>
<reference evidence="16 17" key="1">
    <citation type="submission" date="2020-05" db="EMBL/GenBank/DDBJ databases">
        <title>Complete genome sequence of Deefgea sp. D17.</title>
        <authorList>
            <person name="Bae J.-W."/>
            <person name="Han J.E."/>
        </authorList>
    </citation>
    <scope>NUCLEOTIDE SEQUENCE [LARGE SCALE GENOMIC DNA]</scope>
    <source>
        <strain evidence="16 17">D17</strain>
    </source>
</reference>